<reference evidence="3" key="1">
    <citation type="journal article" date="2020" name="Nat. Commun.">
        <title>Genome assembly of wild tea tree DASZ reveals pedigree and selection history of tea varieties.</title>
        <authorList>
            <person name="Zhang W."/>
            <person name="Zhang Y."/>
            <person name="Qiu H."/>
            <person name="Guo Y."/>
            <person name="Wan H."/>
            <person name="Zhang X."/>
            <person name="Scossa F."/>
            <person name="Alseekh S."/>
            <person name="Zhang Q."/>
            <person name="Wang P."/>
            <person name="Xu L."/>
            <person name="Schmidt M.H."/>
            <person name="Jia X."/>
            <person name="Li D."/>
            <person name="Zhu A."/>
            <person name="Guo F."/>
            <person name="Chen W."/>
            <person name="Ni D."/>
            <person name="Usadel B."/>
            <person name="Fernie A.R."/>
            <person name="Wen W."/>
        </authorList>
    </citation>
    <scope>NUCLEOTIDE SEQUENCE [LARGE SCALE GENOMIC DNA]</scope>
    <source>
        <strain evidence="3">cv. G240</strain>
    </source>
</reference>
<evidence type="ECO:0000313" key="3">
    <source>
        <dbReference type="Proteomes" id="UP000593564"/>
    </source>
</evidence>
<evidence type="ECO:0000256" key="1">
    <source>
        <dbReference type="SAM" id="MobiDB-lite"/>
    </source>
</evidence>
<feature type="region of interest" description="Disordered" evidence="1">
    <location>
        <begin position="242"/>
        <end position="388"/>
    </location>
</feature>
<accession>A0A7J7HZM2</accession>
<gene>
    <name evidence="2" type="ORF">HYC85_004851</name>
</gene>
<feature type="compositionally biased region" description="Low complexity" evidence="1">
    <location>
        <begin position="324"/>
        <end position="336"/>
    </location>
</feature>
<dbReference type="PANTHER" id="PTHR34468:SF2">
    <property type="entry name" value="MICROTUBULE-ASSOCIATED FUTSCH-LIKE PROTEIN"/>
    <property type="match status" value="1"/>
</dbReference>
<feature type="compositionally biased region" description="Polar residues" evidence="1">
    <location>
        <begin position="297"/>
        <end position="323"/>
    </location>
</feature>
<feature type="compositionally biased region" description="Basic and acidic residues" evidence="1">
    <location>
        <begin position="249"/>
        <end position="259"/>
    </location>
</feature>
<feature type="region of interest" description="Disordered" evidence="1">
    <location>
        <begin position="94"/>
        <end position="125"/>
    </location>
</feature>
<dbReference type="EMBL" id="JACBKZ010000002">
    <property type="protein sequence ID" value="KAF5957626.1"/>
    <property type="molecule type" value="Genomic_DNA"/>
</dbReference>
<feature type="compositionally biased region" description="Polar residues" evidence="1">
    <location>
        <begin position="274"/>
        <end position="287"/>
    </location>
</feature>
<dbReference type="PANTHER" id="PTHR34468">
    <property type="entry name" value="MICROTUBULE-ASSOCIATED FUTSCH-LIKE PROTEIN"/>
    <property type="match status" value="1"/>
</dbReference>
<protein>
    <submittedName>
        <fullName evidence="2">Uncharacterized protein</fullName>
    </submittedName>
</protein>
<feature type="compositionally biased region" description="Polar residues" evidence="1">
    <location>
        <begin position="357"/>
        <end position="366"/>
    </location>
</feature>
<feature type="compositionally biased region" description="Polar residues" evidence="1">
    <location>
        <begin position="7"/>
        <end position="17"/>
    </location>
</feature>
<keyword evidence="3" id="KW-1185">Reference proteome</keyword>
<reference evidence="2 3" key="2">
    <citation type="submission" date="2020-07" db="EMBL/GenBank/DDBJ databases">
        <title>Genome assembly of wild tea tree DASZ reveals pedigree and selection history of tea varieties.</title>
        <authorList>
            <person name="Zhang W."/>
        </authorList>
    </citation>
    <scope>NUCLEOTIDE SEQUENCE [LARGE SCALE GENOMIC DNA]</scope>
    <source>
        <strain evidence="3">cv. G240</strain>
        <tissue evidence="2">Leaf</tissue>
    </source>
</reference>
<sequence>MEDSVKEQSSATANAGKSGSKLRYPLRSATKSKEEKPAAAAATETELPNTSASKRSKSPVLQFLQFLWFEYCSTTSVGRPASIVSKSVGVLDLSAKDKSGKPPRRLSIPAKTTISHVPKSGGNVSPISEVRAKRLVKSQEKNDTPASDVSKSSSRRKFSVLLSASYWLSQIKLSESAAKHKISLGFFKLAIEAGCEPLQRMRDELKSYARRHNLAELGEFVKELFESYNILENFEQLQVSETCSQVPEEGTRSSDDDVHSSSSVTGARKLKPKSLNTENTVQASAGTESAKKDTTQKDNPGTRTRGSWNKNSANTRPASKTAGSSISKKSQIPSKQESNKDKDKIRRVGKKAACEQGSANPSPTDETLQENKENMDAPQMEEISLIEA</sequence>
<proteinExistence type="predicted"/>
<feature type="region of interest" description="Disordered" evidence="1">
    <location>
        <begin position="1"/>
        <end position="56"/>
    </location>
</feature>
<comment type="caution">
    <text evidence="2">The sequence shown here is derived from an EMBL/GenBank/DDBJ whole genome shotgun (WGS) entry which is preliminary data.</text>
</comment>
<dbReference type="Proteomes" id="UP000593564">
    <property type="component" value="Unassembled WGS sequence"/>
</dbReference>
<feature type="compositionally biased region" description="Basic and acidic residues" evidence="1">
    <location>
        <begin position="337"/>
        <end position="346"/>
    </location>
</feature>
<evidence type="ECO:0000313" key="2">
    <source>
        <dbReference type="EMBL" id="KAF5957626.1"/>
    </source>
</evidence>
<organism evidence="2 3">
    <name type="scientific">Camellia sinensis</name>
    <name type="common">Tea plant</name>
    <name type="synonym">Thea sinensis</name>
    <dbReference type="NCBI Taxonomy" id="4442"/>
    <lineage>
        <taxon>Eukaryota</taxon>
        <taxon>Viridiplantae</taxon>
        <taxon>Streptophyta</taxon>
        <taxon>Embryophyta</taxon>
        <taxon>Tracheophyta</taxon>
        <taxon>Spermatophyta</taxon>
        <taxon>Magnoliopsida</taxon>
        <taxon>eudicotyledons</taxon>
        <taxon>Gunneridae</taxon>
        <taxon>Pentapetalae</taxon>
        <taxon>asterids</taxon>
        <taxon>Ericales</taxon>
        <taxon>Theaceae</taxon>
        <taxon>Camellia</taxon>
    </lineage>
</organism>
<dbReference type="AlphaFoldDB" id="A0A7J7HZM2"/>
<name>A0A7J7HZM2_CAMSI</name>